<evidence type="ECO:0000256" key="13">
    <source>
        <dbReference type="ARBA" id="ARBA00023146"/>
    </source>
</evidence>
<dbReference type="NCBIfam" id="TIGR00472">
    <property type="entry name" value="pheT_bact"/>
    <property type="match status" value="1"/>
</dbReference>
<feature type="binding site" evidence="15">
    <location>
        <position position="462"/>
    </location>
    <ligand>
        <name>Mg(2+)</name>
        <dbReference type="ChEBI" id="CHEBI:18420"/>
        <note>shared with alpha subunit</note>
    </ligand>
</feature>
<name>A0ABY4E7N1_VITST</name>
<dbReference type="PROSITE" id="PS51483">
    <property type="entry name" value="B5"/>
    <property type="match status" value="1"/>
</dbReference>
<dbReference type="EC" id="6.1.1.20" evidence="15"/>
<dbReference type="Gene3D" id="3.30.930.10">
    <property type="entry name" value="Bira Bifunctional Protein, Domain 2"/>
    <property type="match status" value="1"/>
</dbReference>
<dbReference type="Gene3D" id="2.40.50.140">
    <property type="entry name" value="Nucleic acid-binding proteins"/>
    <property type="match status" value="1"/>
</dbReference>
<feature type="domain" description="TRNA-binding" evidence="17">
    <location>
        <begin position="39"/>
        <end position="148"/>
    </location>
</feature>
<comment type="catalytic activity">
    <reaction evidence="14 15">
        <text>tRNA(Phe) + L-phenylalanine + ATP = L-phenylalanyl-tRNA(Phe) + AMP + diphosphate + H(+)</text>
        <dbReference type="Rhea" id="RHEA:19413"/>
        <dbReference type="Rhea" id="RHEA-COMP:9668"/>
        <dbReference type="Rhea" id="RHEA-COMP:9699"/>
        <dbReference type="ChEBI" id="CHEBI:15378"/>
        <dbReference type="ChEBI" id="CHEBI:30616"/>
        <dbReference type="ChEBI" id="CHEBI:33019"/>
        <dbReference type="ChEBI" id="CHEBI:58095"/>
        <dbReference type="ChEBI" id="CHEBI:78442"/>
        <dbReference type="ChEBI" id="CHEBI:78531"/>
        <dbReference type="ChEBI" id="CHEBI:456215"/>
        <dbReference type="EC" id="6.1.1.20"/>
    </reaction>
</comment>
<reference evidence="20" key="2">
    <citation type="journal article" date="2022" name="Res Sq">
        <title>Evolution of multicellular longitudinally dividing oral cavity symbionts (Neisseriaceae).</title>
        <authorList>
            <person name="Nyongesa S."/>
            <person name="Weber P."/>
            <person name="Bernet E."/>
            <person name="Pullido F."/>
            <person name="Nieckarz M."/>
            <person name="Delaby M."/>
            <person name="Nieves C."/>
            <person name="Viehboeck T."/>
            <person name="Krause N."/>
            <person name="Rivera-Millot A."/>
            <person name="Nakamura A."/>
            <person name="Vischer N."/>
            <person name="VanNieuwenhze M."/>
            <person name="Brun Y."/>
            <person name="Cava F."/>
            <person name="Bulgheresi S."/>
            <person name="Veyrier F."/>
        </authorList>
    </citation>
    <scope>NUCLEOTIDE SEQUENCE</scope>
    <source>
        <strain evidence="20">SAG 1488-6</strain>
    </source>
</reference>
<sequence>MQFSYDWLKKWVSPNKTADELAHLLTMSGLEVEEVEKAAPEFTGVVIAEIKHIEKHPDADRLNITQVDAGTGQLVQIVCGAPNVKVGIKVPCSLPGAVLPGNFKIKPTKMRGQVSNGMLCSGKELGIPDDVDGLLVLPEDAPVGTDIREYLALNDDLLTLKITPNRADCLGIKGIAREVVALTQCEHHSFSIPAMPVASTRTQAVRIDAPADCGRFIARVIEGVDAQAVTPAWMVQRLNRSGIRSISALVDIGNYVMLELGQPMHIFDADKVTGSIIVRRANEGETLLCLNDKEVTLAADTLVVADEAGALSMAGLMGGAASAVSDETANVVLESAWFQPDTIAGKSRQYGFGSDSSFRYERGVDYQLQQEAIERASFLVQSICGGKIGALTEAVGDLPAANKVTVRLARINQVLGIEVPETEVVTILNHLGLEPVAVAGGFEVTAPSFRFDIEQEVDIIEEVGRVYGYDKIPDDYTSGRLSMLKRPESRRPRFAAYHAFAARGYREIVSYAFVDEAWEKDFANNDNPIRLQNPLASHMSVMRSTLIGGLIKTLQHNLSYKQNRVRLFEVARVFSKDEQGGFVQIEKVGGLAYGLAVPEQWGEAARIVDFFDVKGDLEQLLHPSLPLQYQSVTHPAFHPGRCAAILLDGQQVGVLGQLHPKWVQQYDLPQAPILFQLDLSVVLQSQAVAYKTVSKLPPVRRDLAFLVADSIKAGDLLQALRQSANSLVRDVQLFDVYSGTGIEPGFKSMAVKIILQDAENTLTDVVVEEAVQQLIQAAQALGVSLRA</sequence>
<dbReference type="Gene3D" id="3.30.70.380">
    <property type="entry name" value="Ferrodoxin-fold anticodon-binding domain"/>
    <property type="match status" value="1"/>
</dbReference>
<feature type="binding site" evidence="15">
    <location>
        <position position="461"/>
    </location>
    <ligand>
        <name>Mg(2+)</name>
        <dbReference type="ChEBI" id="CHEBI:18420"/>
        <note>shared with alpha subunit</note>
    </ligand>
</feature>
<comment type="cofactor">
    <cofactor evidence="15">
        <name>Mg(2+)</name>
        <dbReference type="ChEBI" id="CHEBI:18420"/>
    </cofactor>
    <text evidence="15">Binds 2 magnesium ions per tetramer.</text>
</comment>
<dbReference type="InterPro" id="IPR005147">
    <property type="entry name" value="tRNA_synthase_B5-dom"/>
</dbReference>
<proteinExistence type="inferred from homology"/>
<evidence type="ECO:0000256" key="14">
    <source>
        <dbReference type="ARBA" id="ARBA00049255"/>
    </source>
</evidence>
<evidence type="ECO:0000259" key="18">
    <source>
        <dbReference type="PROSITE" id="PS51447"/>
    </source>
</evidence>
<keyword evidence="13 15" id="KW-0030">Aminoacyl-tRNA synthetase</keyword>
<comment type="subcellular location">
    <subcellularLocation>
        <location evidence="1 15">Cytoplasm</location>
    </subcellularLocation>
</comment>
<dbReference type="RefSeq" id="WP_019957483.1">
    <property type="nucleotide sequence ID" value="NZ_CP091512.1"/>
</dbReference>
<dbReference type="InterPro" id="IPR020825">
    <property type="entry name" value="Phe-tRNA_synthase-like_B3/B4"/>
</dbReference>
<dbReference type="Pfam" id="PF03483">
    <property type="entry name" value="B3_4"/>
    <property type="match status" value="1"/>
</dbReference>
<accession>A0ABY4E7N1</accession>
<dbReference type="SMART" id="SM00873">
    <property type="entry name" value="B3_4"/>
    <property type="match status" value="1"/>
</dbReference>
<dbReference type="InterPro" id="IPR002547">
    <property type="entry name" value="tRNA-bd_dom"/>
</dbReference>
<dbReference type="CDD" id="cd02796">
    <property type="entry name" value="tRNA_bind_bactPheRS"/>
    <property type="match status" value="1"/>
</dbReference>
<dbReference type="InterPro" id="IPR005121">
    <property type="entry name" value="Fdx_antiC-bd"/>
</dbReference>
<evidence type="ECO:0000256" key="1">
    <source>
        <dbReference type="ARBA" id="ARBA00004496"/>
    </source>
</evidence>
<evidence type="ECO:0000313" key="21">
    <source>
        <dbReference type="Proteomes" id="UP000832034"/>
    </source>
</evidence>
<dbReference type="CDD" id="cd00769">
    <property type="entry name" value="PheRS_beta_core"/>
    <property type="match status" value="1"/>
</dbReference>
<feature type="binding site" evidence="15">
    <location>
        <position position="458"/>
    </location>
    <ligand>
        <name>Mg(2+)</name>
        <dbReference type="ChEBI" id="CHEBI:18420"/>
        <note>shared with alpha subunit</note>
    </ligand>
</feature>
<dbReference type="Gene3D" id="3.50.40.10">
    <property type="entry name" value="Phenylalanyl-trna Synthetase, Chain B, domain 3"/>
    <property type="match status" value="1"/>
</dbReference>
<dbReference type="SMART" id="SM00874">
    <property type="entry name" value="B5"/>
    <property type="match status" value="1"/>
</dbReference>
<evidence type="ECO:0000259" key="17">
    <source>
        <dbReference type="PROSITE" id="PS50886"/>
    </source>
</evidence>
<dbReference type="Pfam" id="PF01588">
    <property type="entry name" value="tRNA_bind"/>
    <property type="match status" value="1"/>
</dbReference>
<reference evidence="20" key="1">
    <citation type="submission" date="2021-12" db="EMBL/GenBank/DDBJ databases">
        <authorList>
            <person name="Veyrier F.J."/>
        </authorList>
    </citation>
    <scope>NUCLEOTIDE SEQUENCE</scope>
    <source>
        <strain evidence="20">SAG 1488-6</strain>
    </source>
</reference>
<dbReference type="Proteomes" id="UP000832034">
    <property type="component" value="Chromosome"/>
</dbReference>
<dbReference type="PANTHER" id="PTHR10947">
    <property type="entry name" value="PHENYLALANYL-TRNA SYNTHETASE BETA CHAIN AND LEUCINE-RICH REPEAT-CONTAINING PROTEIN 47"/>
    <property type="match status" value="1"/>
</dbReference>
<dbReference type="SUPFAM" id="SSF55681">
    <property type="entry name" value="Class II aaRS and biotin synthetases"/>
    <property type="match status" value="1"/>
</dbReference>
<dbReference type="GO" id="GO:0004826">
    <property type="term" value="F:phenylalanine-tRNA ligase activity"/>
    <property type="evidence" value="ECO:0007669"/>
    <property type="project" value="UniProtKB-EC"/>
</dbReference>
<dbReference type="PROSITE" id="PS51447">
    <property type="entry name" value="FDX_ACB"/>
    <property type="match status" value="1"/>
</dbReference>
<dbReference type="HAMAP" id="MF_00283">
    <property type="entry name" value="Phe_tRNA_synth_beta1"/>
    <property type="match status" value="1"/>
</dbReference>
<evidence type="ECO:0000256" key="10">
    <source>
        <dbReference type="ARBA" id="ARBA00022842"/>
    </source>
</evidence>
<evidence type="ECO:0000256" key="7">
    <source>
        <dbReference type="ARBA" id="ARBA00022723"/>
    </source>
</evidence>
<evidence type="ECO:0000256" key="16">
    <source>
        <dbReference type="PROSITE-ProRule" id="PRU00209"/>
    </source>
</evidence>
<dbReference type="InterPro" id="IPR036690">
    <property type="entry name" value="Fdx_antiC-bd_sf"/>
</dbReference>
<feature type="binding site" evidence="15">
    <location>
        <position position="452"/>
    </location>
    <ligand>
        <name>Mg(2+)</name>
        <dbReference type="ChEBI" id="CHEBI:18420"/>
        <note>shared with alpha subunit</note>
    </ligand>
</feature>
<evidence type="ECO:0000256" key="3">
    <source>
        <dbReference type="ARBA" id="ARBA00011209"/>
    </source>
</evidence>
<dbReference type="EMBL" id="CP091512">
    <property type="protein sequence ID" value="UOO91779.1"/>
    <property type="molecule type" value="Genomic_DNA"/>
</dbReference>
<protein>
    <recommendedName>
        <fullName evidence="15">Phenylalanine--tRNA ligase beta subunit</fullName>
        <ecNumber evidence="15">6.1.1.20</ecNumber>
    </recommendedName>
    <alternativeName>
        <fullName evidence="15">Phenylalanyl-tRNA synthetase beta subunit</fullName>
        <shortName evidence="15">PheRS</shortName>
    </alternativeName>
</protein>
<dbReference type="InterPro" id="IPR005146">
    <property type="entry name" value="B3/B4_tRNA-bd"/>
</dbReference>
<dbReference type="PANTHER" id="PTHR10947:SF0">
    <property type="entry name" value="PHENYLALANINE--TRNA LIGASE BETA SUBUNIT"/>
    <property type="match status" value="1"/>
</dbReference>
<keyword evidence="8 15" id="KW-0547">Nucleotide-binding</keyword>
<dbReference type="PROSITE" id="PS50886">
    <property type="entry name" value="TRBD"/>
    <property type="match status" value="1"/>
</dbReference>
<dbReference type="Pfam" id="PF17759">
    <property type="entry name" value="tRNA_synthFbeta"/>
    <property type="match status" value="1"/>
</dbReference>
<dbReference type="Pfam" id="PF03147">
    <property type="entry name" value="FDX-ACB"/>
    <property type="match status" value="1"/>
</dbReference>
<keyword evidence="7 15" id="KW-0479">Metal-binding</keyword>
<keyword evidence="5 16" id="KW-0820">tRNA-binding</keyword>
<dbReference type="InterPro" id="IPR045864">
    <property type="entry name" value="aa-tRNA-synth_II/BPL/LPL"/>
</dbReference>
<evidence type="ECO:0000256" key="5">
    <source>
        <dbReference type="ARBA" id="ARBA00022555"/>
    </source>
</evidence>
<evidence type="ECO:0000256" key="12">
    <source>
        <dbReference type="ARBA" id="ARBA00022917"/>
    </source>
</evidence>
<evidence type="ECO:0000256" key="2">
    <source>
        <dbReference type="ARBA" id="ARBA00008653"/>
    </source>
</evidence>
<evidence type="ECO:0000256" key="9">
    <source>
        <dbReference type="ARBA" id="ARBA00022840"/>
    </source>
</evidence>
<dbReference type="SUPFAM" id="SSF54991">
    <property type="entry name" value="Anticodon-binding domain of PheRS"/>
    <property type="match status" value="1"/>
</dbReference>
<comment type="subunit">
    <text evidence="3 15">Tetramer of two alpha and two beta subunits.</text>
</comment>
<dbReference type="InterPro" id="IPR004532">
    <property type="entry name" value="Phe-tRNA-ligase_IIc_bsu_bact"/>
</dbReference>
<feature type="domain" description="FDX-ACB" evidence="18">
    <location>
        <begin position="694"/>
        <end position="786"/>
    </location>
</feature>
<dbReference type="InterPro" id="IPR012340">
    <property type="entry name" value="NA-bd_OB-fold"/>
</dbReference>
<keyword evidence="10 15" id="KW-0460">Magnesium</keyword>
<dbReference type="Pfam" id="PF03484">
    <property type="entry name" value="B5"/>
    <property type="match status" value="1"/>
</dbReference>
<dbReference type="SMART" id="SM00896">
    <property type="entry name" value="FDX-ACB"/>
    <property type="match status" value="1"/>
</dbReference>
<dbReference type="InterPro" id="IPR033714">
    <property type="entry name" value="tRNA_bind_bactPheRS"/>
</dbReference>
<dbReference type="InterPro" id="IPR045060">
    <property type="entry name" value="Phe-tRNA-ligase_IIc_bsu"/>
</dbReference>
<dbReference type="Gene3D" id="3.30.56.10">
    <property type="match status" value="2"/>
</dbReference>
<dbReference type="SUPFAM" id="SSF56037">
    <property type="entry name" value="PheT/TilS domain"/>
    <property type="match status" value="1"/>
</dbReference>
<dbReference type="InterPro" id="IPR009061">
    <property type="entry name" value="DNA-bd_dom_put_sf"/>
</dbReference>
<evidence type="ECO:0000259" key="19">
    <source>
        <dbReference type="PROSITE" id="PS51483"/>
    </source>
</evidence>
<evidence type="ECO:0000256" key="8">
    <source>
        <dbReference type="ARBA" id="ARBA00022741"/>
    </source>
</evidence>
<feature type="domain" description="B5" evidence="19">
    <location>
        <begin position="399"/>
        <end position="474"/>
    </location>
</feature>
<keyword evidence="11 16" id="KW-0694">RNA-binding</keyword>
<gene>
    <name evidence="15 20" type="primary">pheT</name>
    <name evidence="20" type="ORF">LVJ81_09060</name>
</gene>
<keyword evidence="9 15" id="KW-0067">ATP-binding</keyword>
<keyword evidence="4 15" id="KW-0963">Cytoplasm</keyword>
<keyword evidence="21" id="KW-1185">Reference proteome</keyword>
<evidence type="ECO:0000256" key="4">
    <source>
        <dbReference type="ARBA" id="ARBA00022490"/>
    </source>
</evidence>
<dbReference type="SUPFAM" id="SSF50249">
    <property type="entry name" value="Nucleic acid-binding proteins"/>
    <property type="match status" value="1"/>
</dbReference>
<keyword evidence="6 15" id="KW-0436">Ligase</keyword>
<evidence type="ECO:0000256" key="11">
    <source>
        <dbReference type="ARBA" id="ARBA00022884"/>
    </source>
</evidence>
<evidence type="ECO:0000313" key="20">
    <source>
        <dbReference type="EMBL" id="UOO91779.1"/>
    </source>
</evidence>
<dbReference type="InterPro" id="IPR041616">
    <property type="entry name" value="PheRS_beta_core"/>
</dbReference>
<evidence type="ECO:0000256" key="15">
    <source>
        <dbReference type="HAMAP-Rule" id="MF_00283"/>
    </source>
</evidence>
<organism evidence="20 21">
    <name type="scientific">Vitreoscilla stercoraria</name>
    <dbReference type="NCBI Taxonomy" id="61"/>
    <lineage>
        <taxon>Bacteria</taxon>
        <taxon>Pseudomonadati</taxon>
        <taxon>Pseudomonadota</taxon>
        <taxon>Betaproteobacteria</taxon>
        <taxon>Neisseriales</taxon>
        <taxon>Neisseriaceae</taxon>
        <taxon>Vitreoscilla</taxon>
    </lineage>
</organism>
<evidence type="ECO:0000256" key="6">
    <source>
        <dbReference type="ARBA" id="ARBA00022598"/>
    </source>
</evidence>
<dbReference type="SUPFAM" id="SSF46955">
    <property type="entry name" value="Putative DNA-binding domain"/>
    <property type="match status" value="1"/>
</dbReference>
<comment type="similarity">
    <text evidence="2 15">Belongs to the phenylalanyl-tRNA synthetase beta subunit family. Type 1 subfamily.</text>
</comment>
<keyword evidence="12 15" id="KW-0648">Protein biosynthesis</keyword>
<dbReference type="NCBIfam" id="NF045760">
    <property type="entry name" value="YtpR"/>
    <property type="match status" value="1"/>
</dbReference>